<feature type="transmembrane region" description="Helical" evidence="8">
    <location>
        <begin position="285"/>
        <end position="303"/>
    </location>
</feature>
<sequence>MNKKILLWVGGLILLLMFSMILSLMIGSVSVPPKLTVRILLNHLPFLNLEPNWSIGQESIVWNLRLPRVFLSLLVGAMLSVAGVAFQGVLRNPLADPYILGVSSGAALGAAMTILFGHQIGFLGQFSLPLFAFIGAIISLGLVILLTSTQHIRSNEILILAGVVIQAFSGAILTFLIALSGEKMQSIIFWMMGSLANHDWIDVRILLPYFLVGLLYLGTQYRELNILALGEQAATHLGIEVEKKKFYILTVASLLAAAAVSIVGIIGFVGLIIPHLIRLLTGPNHRILLPISTLAGALFLLWADTIARTIIPSREIPIGVVTAMIGAPFFAYLLRKGIRREH</sequence>
<dbReference type="GO" id="GO:0022857">
    <property type="term" value="F:transmembrane transporter activity"/>
    <property type="evidence" value="ECO:0007669"/>
    <property type="project" value="InterPro"/>
</dbReference>
<feature type="transmembrane region" description="Helical" evidence="8">
    <location>
        <begin position="98"/>
        <end position="120"/>
    </location>
</feature>
<feature type="transmembrane region" description="Helical" evidence="8">
    <location>
        <begin position="126"/>
        <end position="146"/>
    </location>
</feature>
<proteinExistence type="inferred from homology"/>
<comment type="caution">
    <text evidence="9">The sequence shown here is derived from an EMBL/GenBank/DDBJ whole genome shotgun (WGS) entry which is preliminary data.</text>
</comment>
<dbReference type="Gene3D" id="1.10.3470.10">
    <property type="entry name" value="ABC transporter involved in vitamin B12 uptake, BtuC"/>
    <property type="match status" value="1"/>
</dbReference>
<evidence type="ECO:0000313" key="9">
    <source>
        <dbReference type="EMBL" id="KXG44992.1"/>
    </source>
</evidence>
<dbReference type="SUPFAM" id="SSF81345">
    <property type="entry name" value="ABC transporter involved in vitamin B12 uptake, BtuC"/>
    <property type="match status" value="1"/>
</dbReference>
<evidence type="ECO:0000256" key="5">
    <source>
        <dbReference type="ARBA" id="ARBA00022692"/>
    </source>
</evidence>
<dbReference type="PANTHER" id="PTHR30472">
    <property type="entry name" value="FERRIC ENTEROBACTIN TRANSPORT SYSTEM PERMEASE PROTEIN"/>
    <property type="match status" value="1"/>
</dbReference>
<keyword evidence="5 8" id="KW-0812">Transmembrane</keyword>
<keyword evidence="4" id="KW-1003">Cell membrane</keyword>
<keyword evidence="6 8" id="KW-1133">Transmembrane helix</keyword>
<dbReference type="PANTHER" id="PTHR30472:SF25">
    <property type="entry name" value="ABC TRANSPORTER PERMEASE PROTEIN MJ0876-RELATED"/>
    <property type="match status" value="1"/>
</dbReference>
<name>A0A135L7P1_9BACI</name>
<evidence type="ECO:0000256" key="3">
    <source>
        <dbReference type="ARBA" id="ARBA00022448"/>
    </source>
</evidence>
<dbReference type="RefSeq" id="WP_068727423.1">
    <property type="nucleotide sequence ID" value="NZ_LSKU01000001.1"/>
</dbReference>
<feature type="transmembrane region" description="Helical" evidence="8">
    <location>
        <begin position="200"/>
        <end position="217"/>
    </location>
</feature>
<dbReference type="EMBL" id="LSKU01000001">
    <property type="protein sequence ID" value="KXG44992.1"/>
    <property type="molecule type" value="Genomic_DNA"/>
</dbReference>
<feature type="transmembrane region" description="Helical" evidence="8">
    <location>
        <begin position="158"/>
        <end position="180"/>
    </location>
</feature>
<feature type="transmembrane region" description="Helical" evidence="8">
    <location>
        <begin position="5"/>
        <end position="26"/>
    </location>
</feature>
<keyword evidence="3" id="KW-0813">Transport</keyword>
<feature type="transmembrane region" description="Helical" evidence="8">
    <location>
        <begin position="69"/>
        <end position="86"/>
    </location>
</feature>
<comment type="similarity">
    <text evidence="2">Belongs to the binding-protein-dependent transport system permease family. FecCD subfamily.</text>
</comment>
<evidence type="ECO:0000256" key="6">
    <source>
        <dbReference type="ARBA" id="ARBA00022989"/>
    </source>
</evidence>
<gene>
    <name evidence="9" type="ORF">U473_03225</name>
</gene>
<protein>
    <submittedName>
        <fullName evidence="9">Iron ABC transporter</fullName>
    </submittedName>
</protein>
<evidence type="ECO:0000313" key="10">
    <source>
        <dbReference type="Proteomes" id="UP000070352"/>
    </source>
</evidence>
<dbReference type="InterPro" id="IPR000522">
    <property type="entry name" value="ABC_transptr_permease_BtuC"/>
</dbReference>
<comment type="subcellular location">
    <subcellularLocation>
        <location evidence="1">Cell membrane</location>
        <topology evidence="1">Multi-pass membrane protein</topology>
    </subcellularLocation>
</comment>
<dbReference type="FunFam" id="1.10.3470.10:FF:000001">
    <property type="entry name" value="Vitamin B12 ABC transporter permease BtuC"/>
    <property type="match status" value="1"/>
</dbReference>
<dbReference type="Proteomes" id="UP000070352">
    <property type="component" value="Unassembled WGS sequence"/>
</dbReference>
<dbReference type="CDD" id="cd06550">
    <property type="entry name" value="TM_ABC_iron-siderophores_like"/>
    <property type="match status" value="1"/>
</dbReference>
<organism evidence="9 10">
    <name type="scientific">Tepidibacillus decaturensis</name>
    <dbReference type="NCBI Taxonomy" id="1413211"/>
    <lineage>
        <taxon>Bacteria</taxon>
        <taxon>Bacillati</taxon>
        <taxon>Bacillota</taxon>
        <taxon>Bacilli</taxon>
        <taxon>Bacillales</taxon>
        <taxon>Bacillaceae</taxon>
        <taxon>Tepidibacillus</taxon>
    </lineage>
</organism>
<dbReference type="GO" id="GO:0005886">
    <property type="term" value="C:plasma membrane"/>
    <property type="evidence" value="ECO:0007669"/>
    <property type="project" value="UniProtKB-SubCell"/>
</dbReference>
<evidence type="ECO:0000256" key="7">
    <source>
        <dbReference type="ARBA" id="ARBA00023136"/>
    </source>
</evidence>
<evidence type="ECO:0000256" key="2">
    <source>
        <dbReference type="ARBA" id="ARBA00007935"/>
    </source>
</evidence>
<reference evidence="9 10" key="1">
    <citation type="submission" date="2016-02" db="EMBL/GenBank/DDBJ databases">
        <title>Draft Genome for Tepidibacillus decaturensis nov. sp. Strain Z9, an Anaerobic, Moderately Thermophilic and Heterotrophic Bacterium from Deep Subsurface of the Illinois Basin, USA.</title>
        <authorList>
            <person name="Dong Y."/>
            <person name="Chang J.Y."/>
            <person name="Sanford R."/>
            <person name="Fouke B.W."/>
        </authorList>
    </citation>
    <scope>NUCLEOTIDE SEQUENCE [LARGE SCALE GENOMIC DNA]</scope>
    <source>
        <strain evidence="9 10">Z9</strain>
    </source>
</reference>
<dbReference type="GO" id="GO:0033214">
    <property type="term" value="P:siderophore-iron import into cell"/>
    <property type="evidence" value="ECO:0007669"/>
    <property type="project" value="TreeGrafter"/>
</dbReference>
<feature type="transmembrane region" description="Helical" evidence="8">
    <location>
        <begin position="246"/>
        <end position="273"/>
    </location>
</feature>
<dbReference type="Pfam" id="PF01032">
    <property type="entry name" value="FecCD"/>
    <property type="match status" value="1"/>
</dbReference>
<feature type="transmembrane region" description="Helical" evidence="8">
    <location>
        <begin position="315"/>
        <end position="334"/>
    </location>
</feature>
<evidence type="ECO:0000256" key="8">
    <source>
        <dbReference type="SAM" id="Phobius"/>
    </source>
</evidence>
<keyword evidence="7 8" id="KW-0472">Membrane</keyword>
<dbReference type="OrthoDB" id="9811721at2"/>
<keyword evidence="10" id="KW-1185">Reference proteome</keyword>
<dbReference type="STRING" id="1413211.U473_03225"/>
<dbReference type="InterPro" id="IPR037294">
    <property type="entry name" value="ABC_BtuC-like"/>
</dbReference>
<evidence type="ECO:0000256" key="4">
    <source>
        <dbReference type="ARBA" id="ARBA00022475"/>
    </source>
</evidence>
<accession>A0A135L7P1</accession>
<dbReference type="AlphaFoldDB" id="A0A135L7P1"/>
<evidence type="ECO:0000256" key="1">
    <source>
        <dbReference type="ARBA" id="ARBA00004651"/>
    </source>
</evidence>